<accession>A0ABS4K139</accession>
<sequence>MKIILSRKGFDTAAGGYPSPLFIDEKYHVSFPIPEDNDINKINTGIMYKDLVFREGISYSDLMNDLGIKGLENRYAHLDPDLNYHTIQGRKKDWRGLFGQCSSAQSHLANQEIEEGDLFLFFGWFKDVKKINDNYTFIKGTDKQIIWGYLQVGEIQSISEHLEYEGWKLSHPHYYYRQRKNNTAYIARETLSFNNSMPGFGCLGYNNSLVLTCEGQGKRSLWKLPRFFHPQFNTKMTFHEKLVDKSGKPIWQLNDHHCLLQTVGRGQEFVITGNTEVEEWAKSLILNT</sequence>
<feature type="domain" description="Nucleotide modification associated" evidence="1">
    <location>
        <begin position="2"/>
        <end position="271"/>
    </location>
</feature>
<dbReference type="Proteomes" id="UP001519308">
    <property type="component" value="Unassembled WGS sequence"/>
</dbReference>
<name>A0ABS4K139_9CLOT</name>
<keyword evidence="3" id="KW-1185">Reference proteome</keyword>
<protein>
    <recommendedName>
        <fullName evidence="1">Nucleotide modification associated domain-containing protein</fullName>
    </recommendedName>
</protein>
<proteinExistence type="predicted"/>
<dbReference type="EMBL" id="JAGGLL010000008">
    <property type="protein sequence ID" value="MBP2021478.1"/>
    <property type="molecule type" value="Genomic_DNA"/>
</dbReference>
<comment type="caution">
    <text evidence="2">The sequence shown here is derived from an EMBL/GenBank/DDBJ whole genome shotgun (WGS) entry which is preliminary data.</text>
</comment>
<dbReference type="InterPro" id="IPR041135">
    <property type="entry name" value="Nmad3"/>
</dbReference>
<evidence type="ECO:0000313" key="3">
    <source>
        <dbReference type="Proteomes" id="UP001519308"/>
    </source>
</evidence>
<reference evidence="2 3" key="1">
    <citation type="submission" date="2021-03" db="EMBL/GenBank/DDBJ databases">
        <title>Genomic Encyclopedia of Type Strains, Phase IV (KMG-IV): sequencing the most valuable type-strain genomes for metagenomic binning, comparative biology and taxonomic classification.</title>
        <authorList>
            <person name="Goeker M."/>
        </authorList>
    </citation>
    <scope>NUCLEOTIDE SEQUENCE [LARGE SCALE GENOMIC DNA]</scope>
    <source>
        <strain evidence="2 3">DSM 28650</strain>
    </source>
</reference>
<gene>
    <name evidence="2" type="ORF">J2Z44_001274</name>
</gene>
<dbReference type="Pfam" id="PF18754">
    <property type="entry name" value="Nmad3"/>
    <property type="match status" value="1"/>
</dbReference>
<organism evidence="2 3">
    <name type="scientific">Clostridium punense</name>
    <dbReference type="NCBI Taxonomy" id="1054297"/>
    <lineage>
        <taxon>Bacteria</taxon>
        <taxon>Bacillati</taxon>
        <taxon>Bacillota</taxon>
        <taxon>Clostridia</taxon>
        <taxon>Eubacteriales</taxon>
        <taxon>Clostridiaceae</taxon>
        <taxon>Clostridium</taxon>
    </lineage>
</organism>
<evidence type="ECO:0000259" key="1">
    <source>
        <dbReference type="Pfam" id="PF18754"/>
    </source>
</evidence>
<evidence type="ECO:0000313" key="2">
    <source>
        <dbReference type="EMBL" id="MBP2021478.1"/>
    </source>
</evidence>
<dbReference type="RefSeq" id="WP_021283605.1">
    <property type="nucleotide sequence ID" value="NZ_JAGGLL010000008.1"/>
</dbReference>